<gene>
    <name evidence="2" type="ORF">EGD98_18150</name>
</gene>
<organism evidence="2 3">
    <name type="scientific">Haloarcula salinisoli</name>
    <dbReference type="NCBI Taxonomy" id="2487746"/>
    <lineage>
        <taxon>Archaea</taxon>
        <taxon>Methanobacteriati</taxon>
        <taxon>Methanobacteriota</taxon>
        <taxon>Stenosarchaea group</taxon>
        <taxon>Halobacteria</taxon>
        <taxon>Halobacteriales</taxon>
        <taxon>Haloarculaceae</taxon>
        <taxon>Haloarcula</taxon>
    </lineage>
</organism>
<feature type="transmembrane region" description="Helical" evidence="1">
    <location>
        <begin position="38"/>
        <end position="58"/>
    </location>
</feature>
<accession>A0A8J7YML9</accession>
<reference evidence="2" key="1">
    <citation type="submission" date="2021-06" db="EMBL/GenBank/DDBJ databases">
        <title>Halomicroarcula sp. F24A a new haloarchaeum isolated from saline soil.</title>
        <authorList>
            <person name="Duran-Viseras A."/>
            <person name="Sanchez-Porro C."/>
            <person name="Ventosa A."/>
        </authorList>
    </citation>
    <scope>NUCLEOTIDE SEQUENCE</scope>
    <source>
        <strain evidence="2">F24A</strain>
    </source>
</reference>
<dbReference type="EMBL" id="RKLQ01000004">
    <property type="protein sequence ID" value="MBX0305569.1"/>
    <property type="molecule type" value="Genomic_DNA"/>
</dbReference>
<evidence type="ECO:0000313" key="3">
    <source>
        <dbReference type="Proteomes" id="UP000783863"/>
    </source>
</evidence>
<dbReference type="Proteomes" id="UP000783863">
    <property type="component" value="Unassembled WGS sequence"/>
</dbReference>
<evidence type="ECO:0000256" key="1">
    <source>
        <dbReference type="SAM" id="Phobius"/>
    </source>
</evidence>
<dbReference type="InterPro" id="IPR055943">
    <property type="entry name" value="DUF7521"/>
</dbReference>
<keyword evidence="1" id="KW-0812">Transmembrane</keyword>
<keyword evidence="1" id="KW-0472">Membrane</keyword>
<proteinExistence type="predicted"/>
<feature type="transmembrane region" description="Helical" evidence="1">
    <location>
        <begin position="64"/>
        <end position="89"/>
    </location>
</feature>
<name>A0A8J7YML9_9EURY</name>
<feature type="transmembrane region" description="Helical" evidence="1">
    <location>
        <begin position="6"/>
        <end position="26"/>
    </location>
</feature>
<evidence type="ECO:0008006" key="4">
    <source>
        <dbReference type="Google" id="ProtNLM"/>
    </source>
</evidence>
<keyword evidence="1" id="KW-1133">Transmembrane helix</keyword>
<protein>
    <recommendedName>
        <fullName evidence="4">YapH protein</fullName>
    </recommendedName>
</protein>
<dbReference type="RefSeq" id="WP_121512958.1">
    <property type="nucleotide sequence ID" value="NZ_RKLQ01000004.1"/>
</dbReference>
<dbReference type="Pfam" id="PF24365">
    <property type="entry name" value="DUF7521"/>
    <property type="match status" value="1"/>
</dbReference>
<sequence>MNAVLTAIAAVKLVILLLGGAITYIAFRAYRHTNSPSLRVLGVGFGIITFGAFLSGIANQFFAVSLAVGVLANSVFVAAGLAVIMYSLYIQQ</sequence>
<dbReference type="AlphaFoldDB" id="A0A8J7YML9"/>
<evidence type="ECO:0000313" key="2">
    <source>
        <dbReference type="EMBL" id="MBX0305569.1"/>
    </source>
</evidence>
<comment type="caution">
    <text evidence="2">The sequence shown here is derived from an EMBL/GenBank/DDBJ whole genome shotgun (WGS) entry which is preliminary data.</text>
</comment>
<keyword evidence="3" id="KW-1185">Reference proteome</keyword>